<dbReference type="Pfam" id="PF12224">
    <property type="entry name" value="Amidoligase_2"/>
    <property type="match status" value="1"/>
</dbReference>
<dbReference type="InterPro" id="IPR022025">
    <property type="entry name" value="Amidoligase_2"/>
</dbReference>
<dbReference type="PANTHER" id="PTHR36847">
    <property type="entry name" value="AMIDOLIGASE ENZYME"/>
    <property type="match status" value="1"/>
</dbReference>
<sequence length="364" mass="40798">MAVNQPLDLTCGIEIECLVLISTPPDQSKYTAVHHFQGQGLIHEALSKPIDVRCATCGVSHDFVLDLNPYMEQTDDEGPEYTKWTVDTDESLDLTVAESLKFHGTLRHVQVFPIEIKSRVLSLTRNFVSKGHAPSSGHTHKVSFDAEVDAVYRSLDRHFNSADSAKNIGLVVNHTCSTHVHIGNGRHGFPTRTVKNVLSLCVAHERLIDNLHSTSRIHGSTILSASESWASLNHSFRYLQHVTAPKVYNSPWSTHFAHTAFLQSESAVPDEGRKFVPEPVYPASRFEASPDLTSAARRFDVPSWLSIITSAQDITDLRNLQQNSARRSTINLHNLQSYRLNDEDSFDFGYRKMTIEFRQHAGTL</sequence>
<protein>
    <submittedName>
        <fullName evidence="1">Uncharacterized protein</fullName>
    </submittedName>
</protein>
<reference evidence="1 2" key="1">
    <citation type="submission" date="2015-03" db="EMBL/GenBank/DDBJ databases">
        <title>RNA-seq based gene annotation and comparative genomics of four Zymoseptoria species reveal species-specific pathogenicity related genes and transposable element activity.</title>
        <authorList>
            <person name="Grandaubert J."/>
            <person name="Bhattacharyya A."/>
            <person name="Stukenbrock E.H."/>
        </authorList>
    </citation>
    <scope>NUCLEOTIDE SEQUENCE [LARGE SCALE GENOMIC DNA]</scope>
    <source>
        <strain evidence="1 2">Zb18110</strain>
    </source>
</reference>
<dbReference type="AlphaFoldDB" id="A0A0F4GS68"/>
<dbReference type="OrthoDB" id="412402at2759"/>
<dbReference type="EMBL" id="LAFY01000328">
    <property type="protein sequence ID" value="KJY00295.1"/>
    <property type="molecule type" value="Genomic_DNA"/>
</dbReference>
<dbReference type="Proteomes" id="UP000033647">
    <property type="component" value="Unassembled WGS sequence"/>
</dbReference>
<keyword evidence="2" id="KW-1185">Reference proteome</keyword>
<organism evidence="1 2">
    <name type="scientific">Zymoseptoria brevis</name>
    <dbReference type="NCBI Taxonomy" id="1047168"/>
    <lineage>
        <taxon>Eukaryota</taxon>
        <taxon>Fungi</taxon>
        <taxon>Dikarya</taxon>
        <taxon>Ascomycota</taxon>
        <taxon>Pezizomycotina</taxon>
        <taxon>Dothideomycetes</taxon>
        <taxon>Dothideomycetidae</taxon>
        <taxon>Mycosphaerellales</taxon>
        <taxon>Mycosphaerellaceae</taxon>
        <taxon>Zymoseptoria</taxon>
    </lineage>
</organism>
<name>A0A0F4GS68_9PEZI</name>
<dbReference type="PANTHER" id="PTHR36847:SF1">
    <property type="entry name" value="AMIDOLIGASE ENZYME"/>
    <property type="match status" value="1"/>
</dbReference>
<dbReference type="STRING" id="1047168.A0A0F4GS68"/>
<proteinExistence type="predicted"/>
<accession>A0A0F4GS68</accession>
<evidence type="ECO:0000313" key="2">
    <source>
        <dbReference type="Proteomes" id="UP000033647"/>
    </source>
</evidence>
<gene>
    <name evidence="1" type="ORF">TI39_contig336g00027</name>
</gene>
<evidence type="ECO:0000313" key="1">
    <source>
        <dbReference type="EMBL" id="KJY00295.1"/>
    </source>
</evidence>
<comment type="caution">
    <text evidence="1">The sequence shown here is derived from an EMBL/GenBank/DDBJ whole genome shotgun (WGS) entry which is preliminary data.</text>
</comment>